<evidence type="ECO:0000313" key="1">
    <source>
        <dbReference type="EMBL" id="KAH6940836.1"/>
    </source>
</evidence>
<keyword evidence="2" id="KW-1185">Reference proteome</keyword>
<gene>
    <name evidence="1" type="ORF">HPB50_008514</name>
</gene>
<name>A0ACB7T3X4_HYAAI</name>
<proteinExistence type="predicted"/>
<organism evidence="1 2">
    <name type="scientific">Hyalomma asiaticum</name>
    <name type="common">Tick</name>
    <dbReference type="NCBI Taxonomy" id="266040"/>
    <lineage>
        <taxon>Eukaryota</taxon>
        <taxon>Metazoa</taxon>
        <taxon>Ecdysozoa</taxon>
        <taxon>Arthropoda</taxon>
        <taxon>Chelicerata</taxon>
        <taxon>Arachnida</taxon>
        <taxon>Acari</taxon>
        <taxon>Parasitiformes</taxon>
        <taxon>Ixodida</taxon>
        <taxon>Ixodoidea</taxon>
        <taxon>Ixodidae</taxon>
        <taxon>Hyalomminae</taxon>
        <taxon>Hyalomma</taxon>
    </lineage>
</organism>
<dbReference type="Proteomes" id="UP000821845">
    <property type="component" value="Chromosome 11"/>
</dbReference>
<sequence>MTQRVTGTPPYVNVGASIPGCNFIAQKIAHHPLCKCLGFSSKTSACRQVRMLDYDVVVTSATKHVSLICHALGDKPDGSGTADARLTAKITPRIKTLTVVSVEMCFFSAITPRKASREI</sequence>
<dbReference type="EMBL" id="CM023491">
    <property type="protein sequence ID" value="KAH6940836.1"/>
    <property type="molecule type" value="Genomic_DNA"/>
</dbReference>
<comment type="caution">
    <text evidence="1">The sequence shown here is derived from an EMBL/GenBank/DDBJ whole genome shotgun (WGS) entry which is preliminary data.</text>
</comment>
<accession>A0ACB7T3X4</accession>
<evidence type="ECO:0000313" key="2">
    <source>
        <dbReference type="Proteomes" id="UP000821845"/>
    </source>
</evidence>
<protein>
    <submittedName>
        <fullName evidence="1">Uncharacterized protein</fullName>
    </submittedName>
</protein>
<reference evidence="1" key="1">
    <citation type="submission" date="2020-05" db="EMBL/GenBank/DDBJ databases">
        <title>Large-scale comparative analyses of tick genomes elucidate their genetic diversity and vector capacities.</title>
        <authorList>
            <person name="Jia N."/>
            <person name="Wang J."/>
            <person name="Shi W."/>
            <person name="Du L."/>
            <person name="Sun Y."/>
            <person name="Zhan W."/>
            <person name="Jiang J."/>
            <person name="Wang Q."/>
            <person name="Zhang B."/>
            <person name="Ji P."/>
            <person name="Sakyi L.B."/>
            <person name="Cui X."/>
            <person name="Yuan T."/>
            <person name="Jiang B."/>
            <person name="Yang W."/>
            <person name="Lam T.T.-Y."/>
            <person name="Chang Q."/>
            <person name="Ding S."/>
            <person name="Wang X."/>
            <person name="Zhu J."/>
            <person name="Ruan X."/>
            <person name="Zhao L."/>
            <person name="Wei J."/>
            <person name="Que T."/>
            <person name="Du C."/>
            <person name="Cheng J."/>
            <person name="Dai P."/>
            <person name="Han X."/>
            <person name="Huang E."/>
            <person name="Gao Y."/>
            <person name="Liu J."/>
            <person name="Shao H."/>
            <person name="Ye R."/>
            <person name="Li L."/>
            <person name="Wei W."/>
            <person name="Wang X."/>
            <person name="Wang C."/>
            <person name="Yang T."/>
            <person name="Huo Q."/>
            <person name="Li W."/>
            <person name="Guo W."/>
            <person name="Chen H."/>
            <person name="Zhou L."/>
            <person name="Ni X."/>
            <person name="Tian J."/>
            <person name="Zhou Y."/>
            <person name="Sheng Y."/>
            <person name="Liu T."/>
            <person name="Pan Y."/>
            <person name="Xia L."/>
            <person name="Li J."/>
            <person name="Zhao F."/>
            <person name="Cao W."/>
        </authorList>
    </citation>
    <scope>NUCLEOTIDE SEQUENCE</scope>
    <source>
        <strain evidence="1">Hyas-2018</strain>
    </source>
</reference>